<dbReference type="InterPro" id="IPR029063">
    <property type="entry name" value="SAM-dependent_MTases_sf"/>
</dbReference>
<dbReference type="GO" id="GO:0008610">
    <property type="term" value="P:lipid biosynthetic process"/>
    <property type="evidence" value="ECO:0007669"/>
    <property type="project" value="InterPro"/>
</dbReference>
<keyword evidence="3" id="KW-0808">Transferase</keyword>
<keyword evidence="5" id="KW-0443">Lipid metabolism</keyword>
<dbReference type="SUPFAM" id="SSF53335">
    <property type="entry name" value="S-adenosyl-L-methionine-dependent methyltransferases"/>
    <property type="match status" value="1"/>
</dbReference>
<dbReference type="GO" id="GO:0032259">
    <property type="term" value="P:methylation"/>
    <property type="evidence" value="ECO:0007669"/>
    <property type="project" value="UniProtKB-KW"/>
</dbReference>
<dbReference type="NCBIfam" id="NF008686">
    <property type="entry name" value="PRK11705.1"/>
    <property type="match status" value="1"/>
</dbReference>
<keyword evidence="6" id="KW-1133">Transmembrane helix</keyword>
<evidence type="ECO:0000256" key="1">
    <source>
        <dbReference type="ARBA" id="ARBA00010815"/>
    </source>
</evidence>
<dbReference type="GO" id="GO:0008168">
    <property type="term" value="F:methyltransferase activity"/>
    <property type="evidence" value="ECO:0007669"/>
    <property type="project" value="UniProtKB-KW"/>
</dbReference>
<evidence type="ECO:0000256" key="3">
    <source>
        <dbReference type="ARBA" id="ARBA00022679"/>
    </source>
</evidence>
<evidence type="ECO:0000256" key="6">
    <source>
        <dbReference type="SAM" id="Phobius"/>
    </source>
</evidence>
<dbReference type="PIRSF" id="PIRSF003085">
    <property type="entry name" value="CMAS"/>
    <property type="match status" value="1"/>
</dbReference>
<reference evidence="7" key="1">
    <citation type="journal article" date="2019" name="MBio">
        <title>Virus Genomes from Deep Sea Sediments Expand the Ocean Megavirome and Support Independent Origins of Viral Gigantism.</title>
        <authorList>
            <person name="Backstrom D."/>
            <person name="Yutin N."/>
            <person name="Jorgensen S.L."/>
            <person name="Dharamshi J."/>
            <person name="Homa F."/>
            <person name="Zaremba-Niedwiedzka K."/>
            <person name="Spang A."/>
            <person name="Wolf Y.I."/>
            <person name="Koonin E.V."/>
            <person name="Ettema T.J."/>
        </authorList>
    </citation>
    <scope>NUCLEOTIDE SEQUENCE</scope>
</reference>
<dbReference type="Gene3D" id="3.40.50.150">
    <property type="entry name" value="Vaccinia Virus protein VP39"/>
    <property type="match status" value="1"/>
</dbReference>
<dbReference type="EMBL" id="MK500502">
    <property type="protein sequence ID" value="QBK90917.1"/>
    <property type="molecule type" value="Genomic_DNA"/>
</dbReference>
<proteinExistence type="inferred from homology"/>
<sequence length="389" mass="45399">MSAKTIIKTLAIESKIDLSQITVHNDRFYRRTFQSRNLGAGESYMDGDWDCDHLDQLFCEIKTTRLDKQLKLSLWMWLRVIFLYLLSYLINFQSKNRSLVVGAKHYDLGTALYSKMLDKKMIYSCGYWKGAKNLDQAQINKLDLICRKLKFEPGMKVLDIGCGWGGFAKYAASNYGVDVLGITISKEQLKYAIEHSKVESGKENKGSTEYEFIDYRDLLHYGKYKNCFDAVVSIGMFEHVGIQNYRKYMEVVSFVLKDDGLTLLHTISQTKSRLENDPWFDKYIFPNSLLPTIQQISKAAEEILVIEDLHNFGSDYDKTLMVWHRNFNQNFQKINHERSKSGKSKFDERFKRMWNYYILSSAGMFRARDIQLYQVVFSKGLKEGYTGIR</sequence>
<keyword evidence="6" id="KW-0812">Transmembrane</keyword>
<keyword evidence="6" id="KW-0472">Membrane</keyword>
<gene>
    <name evidence="7" type="ORF">LCPAC201_02180</name>
</gene>
<evidence type="ECO:0000256" key="4">
    <source>
        <dbReference type="ARBA" id="ARBA00022691"/>
    </source>
</evidence>
<name>A0A481Z553_9VIRU</name>
<accession>A0A481Z553</accession>
<dbReference type="InterPro" id="IPR050723">
    <property type="entry name" value="CFA/CMAS"/>
</dbReference>
<dbReference type="CDD" id="cd02440">
    <property type="entry name" value="AdoMet_MTases"/>
    <property type="match status" value="1"/>
</dbReference>
<dbReference type="PANTHER" id="PTHR43667">
    <property type="entry name" value="CYCLOPROPANE-FATTY-ACYL-PHOSPHOLIPID SYNTHASE"/>
    <property type="match status" value="1"/>
</dbReference>
<evidence type="ECO:0000313" key="7">
    <source>
        <dbReference type="EMBL" id="QBK90917.1"/>
    </source>
</evidence>
<comment type="similarity">
    <text evidence="1">Belongs to the CFA/CMAS family.</text>
</comment>
<feature type="transmembrane region" description="Helical" evidence="6">
    <location>
        <begin position="72"/>
        <end position="90"/>
    </location>
</feature>
<dbReference type="PANTHER" id="PTHR43667:SF1">
    <property type="entry name" value="CYCLOPROPANE-FATTY-ACYL-PHOSPHOLIPID SYNTHASE"/>
    <property type="match status" value="1"/>
</dbReference>
<dbReference type="Pfam" id="PF02353">
    <property type="entry name" value="CMAS"/>
    <property type="match status" value="1"/>
</dbReference>
<keyword evidence="4" id="KW-0949">S-adenosyl-L-methionine</keyword>
<dbReference type="InterPro" id="IPR003333">
    <property type="entry name" value="CMAS"/>
</dbReference>
<protein>
    <submittedName>
        <fullName evidence="7">Mycolic acid cyclopropane synthetase</fullName>
    </submittedName>
</protein>
<evidence type="ECO:0000256" key="5">
    <source>
        <dbReference type="ARBA" id="ARBA00023098"/>
    </source>
</evidence>
<evidence type="ECO:0000256" key="2">
    <source>
        <dbReference type="ARBA" id="ARBA00022603"/>
    </source>
</evidence>
<organism evidence="7">
    <name type="scientific">Pithovirus LCPAC201</name>
    <dbReference type="NCBI Taxonomy" id="2506591"/>
    <lineage>
        <taxon>Viruses</taxon>
        <taxon>Pithoviruses</taxon>
    </lineage>
</organism>
<keyword evidence="2" id="KW-0489">Methyltransferase</keyword>